<dbReference type="GO" id="GO:0043565">
    <property type="term" value="F:sequence-specific DNA binding"/>
    <property type="evidence" value="ECO:0007669"/>
    <property type="project" value="TreeGrafter"/>
</dbReference>
<dbReference type="GO" id="GO:0032259">
    <property type="term" value="P:methylation"/>
    <property type="evidence" value="ECO:0007669"/>
    <property type="project" value="UniProtKB-KW"/>
</dbReference>
<evidence type="ECO:0000256" key="1">
    <source>
        <dbReference type="ARBA" id="ARBA00011900"/>
    </source>
</evidence>
<dbReference type="AlphaFoldDB" id="A0A0R2LLX5"/>
<evidence type="ECO:0000313" key="7">
    <source>
        <dbReference type="Proteomes" id="UP000051006"/>
    </source>
</evidence>
<evidence type="ECO:0000256" key="2">
    <source>
        <dbReference type="ARBA" id="ARBA00022603"/>
    </source>
</evidence>
<evidence type="ECO:0000256" key="3">
    <source>
        <dbReference type="ARBA" id="ARBA00022679"/>
    </source>
</evidence>
<keyword evidence="7" id="KW-1185">Reference proteome</keyword>
<proteinExistence type="predicted"/>
<protein>
    <recommendedName>
        <fullName evidence="1">site-specific DNA-methyltransferase (adenine-specific)</fullName>
        <ecNumber evidence="1">2.1.1.72</ecNumber>
    </recommendedName>
</protein>
<dbReference type="GO" id="GO:1904047">
    <property type="term" value="F:S-adenosyl-L-methionine binding"/>
    <property type="evidence" value="ECO:0007669"/>
    <property type="project" value="TreeGrafter"/>
</dbReference>
<comment type="caution">
    <text evidence="6">The sequence shown here is derived from an EMBL/GenBank/DDBJ whole genome shotgun (WGS) entry which is preliminary data.</text>
</comment>
<dbReference type="Gene3D" id="3.40.50.150">
    <property type="entry name" value="Vaccinia Virus protein VP39"/>
    <property type="match status" value="2"/>
</dbReference>
<dbReference type="Pfam" id="PF02086">
    <property type="entry name" value="MethyltransfD12"/>
    <property type="match status" value="2"/>
</dbReference>
<dbReference type="InterPro" id="IPR029063">
    <property type="entry name" value="SAM-dependent_MTases_sf"/>
</dbReference>
<evidence type="ECO:0000256" key="5">
    <source>
        <dbReference type="ARBA" id="ARBA00047942"/>
    </source>
</evidence>
<gene>
    <name evidence="6" type="ORF">IV57_GL000231</name>
</gene>
<reference evidence="6 7" key="1">
    <citation type="journal article" date="2015" name="Genome Announc.">
        <title>Expanding the biotechnology potential of lactobacilli through comparative genomics of 213 strains and associated genera.</title>
        <authorList>
            <person name="Sun Z."/>
            <person name="Harris H.M."/>
            <person name="McCann A."/>
            <person name="Guo C."/>
            <person name="Argimon S."/>
            <person name="Zhang W."/>
            <person name="Yang X."/>
            <person name="Jeffery I.B."/>
            <person name="Cooney J.C."/>
            <person name="Kagawa T.F."/>
            <person name="Liu W."/>
            <person name="Song Y."/>
            <person name="Salvetti E."/>
            <person name="Wrobel A."/>
            <person name="Rasinkangas P."/>
            <person name="Parkhill J."/>
            <person name="Rea M.C."/>
            <person name="O'Sullivan O."/>
            <person name="Ritari J."/>
            <person name="Douillard F.P."/>
            <person name="Paul Ross R."/>
            <person name="Yang R."/>
            <person name="Briner A.E."/>
            <person name="Felis G.E."/>
            <person name="de Vos W.M."/>
            <person name="Barrangou R."/>
            <person name="Klaenhammer T.R."/>
            <person name="Caufield P.W."/>
            <person name="Cui Y."/>
            <person name="Zhang H."/>
            <person name="O'Toole P.W."/>
        </authorList>
    </citation>
    <scope>NUCLEOTIDE SEQUENCE [LARGE SCALE GENOMIC DNA]</scope>
    <source>
        <strain evidence="6 7">DSM 24716</strain>
    </source>
</reference>
<dbReference type="Proteomes" id="UP000051006">
    <property type="component" value="Unassembled WGS sequence"/>
</dbReference>
<dbReference type="SUPFAM" id="SSF53335">
    <property type="entry name" value="S-adenosyl-L-methionine-dependent methyltransferases"/>
    <property type="match status" value="1"/>
</dbReference>
<dbReference type="EMBL" id="JQCF01000001">
    <property type="protein sequence ID" value="KRO00907.1"/>
    <property type="molecule type" value="Genomic_DNA"/>
</dbReference>
<name>A0A0R2LLX5_9LACO</name>
<keyword evidence="3" id="KW-0808">Transferase</keyword>
<dbReference type="GO" id="GO:0009007">
    <property type="term" value="F:site-specific DNA-methyltransferase (adenine-specific) activity"/>
    <property type="evidence" value="ECO:0007669"/>
    <property type="project" value="UniProtKB-EC"/>
</dbReference>
<dbReference type="GO" id="GO:0006298">
    <property type="term" value="P:mismatch repair"/>
    <property type="evidence" value="ECO:0007669"/>
    <property type="project" value="TreeGrafter"/>
</dbReference>
<evidence type="ECO:0000313" key="6">
    <source>
        <dbReference type="EMBL" id="KRO00907.1"/>
    </source>
</evidence>
<organism evidence="6 7">
    <name type="scientific">Companilactobacillus kimchiensis</name>
    <dbReference type="NCBI Taxonomy" id="993692"/>
    <lineage>
        <taxon>Bacteria</taxon>
        <taxon>Bacillati</taxon>
        <taxon>Bacillota</taxon>
        <taxon>Bacilli</taxon>
        <taxon>Lactobacillales</taxon>
        <taxon>Lactobacillaceae</taxon>
        <taxon>Companilactobacillus</taxon>
    </lineage>
</organism>
<dbReference type="InterPro" id="IPR012327">
    <property type="entry name" value="MeTrfase_D12"/>
</dbReference>
<evidence type="ECO:0000256" key="4">
    <source>
        <dbReference type="ARBA" id="ARBA00022691"/>
    </source>
</evidence>
<dbReference type="InterPro" id="IPR002052">
    <property type="entry name" value="DNA_methylase_N6_adenine_CS"/>
</dbReference>
<dbReference type="GO" id="GO:0009307">
    <property type="term" value="P:DNA restriction-modification system"/>
    <property type="evidence" value="ECO:0007669"/>
    <property type="project" value="InterPro"/>
</dbReference>
<dbReference type="PROSITE" id="PS00092">
    <property type="entry name" value="N6_MTASE"/>
    <property type="match status" value="1"/>
</dbReference>
<dbReference type="OrthoDB" id="9805629at2"/>
<dbReference type="EC" id="2.1.1.72" evidence="1"/>
<comment type="catalytic activity">
    <reaction evidence="5">
        <text>a 2'-deoxyadenosine in DNA + S-adenosyl-L-methionine = an N(6)-methyl-2'-deoxyadenosine in DNA + S-adenosyl-L-homocysteine + H(+)</text>
        <dbReference type="Rhea" id="RHEA:15197"/>
        <dbReference type="Rhea" id="RHEA-COMP:12418"/>
        <dbReference type="Rhea" id="RHEA-COMP:12419"/>
        <dbReference type="ChEBI" id="CHEBI:15378"/>
        <dbReference type="ChEBI" id="CHEBI:57856"/>
        <dbReference type="ChEBI" id="CHEBI:59789"/>
        <dbReference type="ChEBI" id="CHEBI:90615"/>
        <dbReference type="ChEBI" id="CHEBI:90616"/>
        <dbReference type="EC" id="2.1.1.72"/>
    </reaction>
</comment>
<keyword evidence="2" id="KW-0489">Methyltransferase</keyword>
<dbReference type="PATRIC" id="fig|993692.3.peg.234"/>
<dbReference type="PANTHER" id="PTHR30481">
    <property type="entry name" value="DNA ADENINE METHYLASE"/>
    <property type="match status" value="1"/>
</dbReference>
<keyword evidence="4" id="KW-0949">S-adenosyl-L-methionine</keyword>
<sequence length="335" mass="39291">MKNADKWMRGLPYVGNKGQKAQQIIDLLPDGERFVDVFGGGGSISLTASNSGKWDKVIYNEKRKSVVSLLKALIYDSPHIDLEKYVYITRKEFFDWKDNKPDSVKRTLILLVWSFSNSMKSYLWGKSIEDEKLVLTRGLFFGDTGTIYDDLFLKASKLETIQAKHAFYHKWRIKNMGLSGHTDQLQQLERLQQLQRLQSLKQLQQLEQLERLQQLQRLQSLKQLQQLESLKQLQQLERLQQLEFINGDYINLDIKKDDVVYCDPPYVNTNKVYGEFNNSDFDKWMNELPTNEIYISEYKKLPNTKIVADLGKKQNFVSKQGDLRKSELLLKYIHH</sequence>
<dbReference type="RefSeq" id="WP_057879642.1">
    <property type="nucleotide sequence ID" value="NZ_JQCF01000001.1"/>
</dbReference>
<accession>A0A0R2LLX5</accession>